<dbReference type="GO" id="GO:0000209">
    <property type="term" value="P:protein polyubiquitination"/>
    <property type="evidence" value="ECO:0007669"/>
    <property type="project" value="TreeGrafter"/>
</dbReference>
<feature type="transmembrane region" description="Helical" evidence="2">
    <location>
        <begin position="41"/>
        <end position="61"/>
    </location>
</feature>
<dbReference type="InterPro" id="IPR001810">
    <property type="entry name" value="F-box_dom"/>
</dbReference>
<evidence type="ECO:0000256" key="1">
    <source>
        <dbReference type="SAM" id="MobiDB-lite"/>
    </source>
</evidence>
<feature type="domain" description="F-box" evidence="3">
    <location>
        <begin position="353"/>
        <end position="383"/>
    </location>
</feature>
<dbReference type="PANTHER" id="PTHR13252">
    <property type="entry name" value="F-BOX ONLY PROTEIN 28"/>
    <property type="match status" value="1"/>
</dbReference>
<protein>
    <submittedName>
        <fullName evidence="4">F-box domain containing protein</fullName>
    </submittedName>
</protein>
<reference evidence="4 5" key="1">
    <citation type="journal article" date="2016" name="Front. Microbiol.">
        <title>Genome and transcriptome sequences reveal the specific parasitism of the nematophagous Purpureocillium lilacinum 36-1.</title>
        <authorList>
            <person name="Xie J."/>
            <person name="Li S."/>
            <person name="Mo C."/>
            <person name="Xiao X."/>
            <person name="Peng D."/>
            <person name="Wang G."/>
            <person name="Xiao Y."/>
        </authorList>
    </citation>
    <scope>NUCLEOTIDE SEQUENCE [LARGE SCALE GENOMIC DNA]</scope>
    <source>
        <strain evidence="4 5">36-1</strain>
    </source>
</reference>
<organism evidence="4 5">
    <name type="scientific">Purpureocillium lilacinum</name>
    <name type="common">Paecilomyces lilacinus</name>
    <dbReference type="NCBI Taxonomy" id="33203"/>
    <lineage>
        <taxon>Eukaryota</taxon>
        <taxon>Fungi</taxon>
        <taxon>Dikarya</taxon>
        <taxon>Ascomycota</taxon>
        <taxon>Pezizomycotina</taxon>
        <taxon>Sordariomycetes</taxon>
        <taxon>Hypocreomycetidae</taxon>
        <taxon>Hypocreales</taxon>
        <taxon>Ophiocordycipitaceae</taxon>
        <taxon>Purpureocillium</taxon>
    </lineage>
</organism>
<dbReference type="SUPFAM" id="SSF81383">
    <property type="entry name" value="F-box domain"/>
    <property type="match status" value="1"/>
</dbReference>
<dbReference type="PANTHER" id="PTHR13252:SF9">
    <property type="entry name" value="F-BOX ONLY PROTEIN 28"/>
    <property type="match status" value="1"/>
</dbReference>
<dbReference type="Pfam" id="PF12937">
    <property type="entry name" value="F-box-like"/>
    <property type="match status" value="1"/>
</dbReference>
<dbReference type="InterPro" id="IPR039719">
    <property type="entry name" value="FBXO28"/>
</dbReference>
<evidence type="ECO:0000313" key="5">
    <source>
        <dbReference type="Proteomes" id="UP000245956"/>
    </source>
</evidence>
<dbReference type="Gene3D" id="1.20.1280.50">
    <property type="match status" value="1"/>
</dbReference>
<dbReference type="Proteomes" id="UP000245956">
    <property type="component" value="Unassembled WGS sequence"/>
</dbReference>
<keyword evidence="2" id="KW-1133">Transmembrane helix</keyword>
<dbReference type="AlphaFoldDB" id="A0A2U3EFK2"/>
<dbReference type="EMBL" id="LCWV01000005">
    <property type="protein sequence ID" value="PWI73291.1"/>
    <property type="molecule type" value="Genomic_DNA"/>
</dbReference>
<feature type="region of interest" description="Disordered" evidence="1">
    <location>
        <begin position="153"/>
        <end position="176"/>
    </location>
</feature>
<comment type="caution">
    <text evidence="4">The sequence shown here is derived from an EMBL/GenBank/DDBJ whole genome shotgun (WGS) entry which is preliminary data.</text>
</comment>
<evidence type="ECO:0000256" key="2">
    <source>
        <dbReference type="SAM" id="Phobius"/>
    </source>
</evidence>
<keyword evidence="2" id="KW-0472">Membrane</keyword>
<name>A0A2U3EFK2_PURLI</name>
<evidence type="ECO:0000313" key="4">
    <source>
        <dbReference type="EMBL" id="PWI73291.1"/>
    </source>
</evidence>
<proteinExistence type="predicted"/>
<evidence type="ECO:0000259" key="3">
    <source>
        <dbReference type="Pfam" id="PF12937"/>
    </source>
</evidence>
<dbReference type="InterPro" id="IPR036047">
    <property type="entry name" value="F-box-like_dom_sf"/>
</dbReference>
<sequence>MQPRSARGTLSFTAGHLDRVCLLRAVPTTTPASGWFGAQRSLPAIAIAIAMAIAIGIAIAGKPSLGRPPGWQAWARTFCHHFWRLALLSLTTLEGSPMLQRIITTKEWKPVDKVHGRPGLQVNLKIGTGLVLGPARLPDGTSCPAAGEPRWRGLGGGLRGNNASPANGPDRPHPESALKRLRRFPSPVGPHPSLRGARAILDSANGWHKALLPFFPRACMLAWGTAWKEDAAHLPRLNPSCCRHPLATAIHHHPPSTIHLSTGIVPGSPLFLLTNHEHRYHPGCSPTCQSPCAMAPDDRPSRWDELPDEILLQILNCMSRSPRLVVQCSPPAVRMPRLPQPMPPLTPRHRLDLEPYHITRLQLVSRKLQKLCLDDELWKELCFEDSPWYQWLRHRRNLVQATTEADDDVLMSPPDPASDVRDARRWRKLQDMANWDPAYPGERVSWYDEYIQRNGPACINWLQSPRMREGGCEAIIEARGMAMYNPYDGRDGLGTMLAVSPLDDGSVCLWDVKGTRGKQGSIVARSKPDILFFDGPNGQNTRRSKKIDTGVTECVSINNDGHRAFFAVQSHLIEVDLNRLEVVSKDSFEWSITSLSATQPGVPMTVGTSLGIHLHDFRARIRPSHDVVERVDAQQYAQNDVLRALFDPKPLPPYASLSQPTPVSILHLPRPGEQDLVSDDIYVSGRFTNILHYDRRKFPAIVGSIYSGALIKSLTSMPFPYSTVDSEVRRRAEFSPERMAQIKTASGGQTLVAGGSYKTKGSLEIYGLSSAADAGSHTTVQSSVFKNRQSAASATILSVIEHGTKLVFSDGAGLIKWFERDGSTECRRLKIGHSDADEPASIFASMPASDDLARKILSTRRKDGQDRPNNDNILFWTGEKLGMVSFTTAPLYQAKDFESQGPERKADEEIKDQYAGRMRRALERQADEVRYMRNLGMGTGVG</sequence>
<keyword evidence="2" id="KW-0812">Transmembrane</keyword>
<accession>A0A2U3EFK2</accession>
<gene>
    <name evidence="4" type="ORF">PCL_10306</name>
</gene>